<reference evidence="2 3" key="2">
    <citation type="submission" date="2020-11" db="EMBL/GenBank/DDBJ databases">
        <title>Complete genome sequence of Pectobacterium versatile F131.</title>
        <authorList>
            <person name="Shirshikov F.V."/>
            <person name="Miroshnikov K."/>
            <person name="Toshakov S.V."/>
            <person name="Kabanova A.P."/>
            <person name="Barannik A.P."/>
            <person name="Shneider M."/>
            <person name="Ignatov A.N."/>
            <person name="Miroshnikov K.A."/>
            <person name="Mikhailova Y.V."/>
            <person name="Shelenkov A."/>
            <person name="Yanushevich Y.G."/>
            <person name="Evseev P.V."/>
        </authorList>
    </citation>
    <scope>NUCLEOTIDE SEQUENCE [LARGE SCALE GENOMIC DNA]</scope>
    <source>
        <strain evidence="2 3">F131</strain>
    </source>
</reference>
<gene>
    <name evidence="2" type="ORF">F131LOC_000080</name>
    <name evidence="1" type="ORF">F131LOC_04283</name>
</gene>
<dbReference type="RefSeq" id="WP_102119584.1">
    <property type="nucleotide sequence ID" value="NZ_BGPS01000055.1"/>
</dbReference>
<dbReference type="InterPro" id="IPR025850">
    <property type="entry name" value="SUKH-3"/>
</dbReference>
<accession>A0A855MGQ3</accession>
<sequence length="145" mass="16632">MNKLVDLASKYGEIKRQDTNLAKCLAGIENFGYSVSDGLISFLQEYNGFQGYHSAYKDNNRSSKFFYIDPEKAILELYKEQVESYEKITQCPLVPIGECDNGYIILMYGDDVIYGVFDEYIYKYGKDIESCFDVLINGKEAIEIN</sequence>
<dbReference type="AlphaFoldDB" id="A0A855MGQ3"/>
<organism evidence="1">
    <name type="scientific">Pectobacterium versatile</name>
    <dbReference type="NCBI Taxonomy" id="2488639"/>
    <lineage>
        <taxon>Bacteria</taxon>
        <taxon>Pseudomonadati</taxon>
        <taxon>Pseudomonadota</taxon>
        <taxon>Gammaproteobacteria</taxon>
        <taxon>Enterobacterales</taxon>
        <taxon>Pectobacteriaceae</taxon>
        <taxon>Pectobacterium</taxon>
    </lineage>
</organism>
<dbReference type="Pfam" id="PF14433">
    <property type="entry name" value="SUKH-3"/>
    <property type="match status" value="1"/>
</dbReference>
<evidence type="ECO:0000313" key="2">
    <source>
        <dbReference type="EMBL" id="QPK15856.1"/>
    </source>
</evidence>
<dbReference type="EMBL" id="PDVW01000057">
    <property type="protein sequence ID" value="POY47981.1"/>
    <property type="molecule type" value="Genomic_DNA"/>
</dbReference>
<evidence type="ECO:0000313" key="1">
    <source>
        <dbReference type="EMBL" id="POY47981.1"/>
    </source>
</evidence>
<dbReference type="EMBL" id="CP065030">
    <property type="protein sequence ID" value="QPK15856.1"/>
    <property type="molecule type" value="Genomic_DNA"/>
</dbReference>
<protein>
    <submittedName>
        <fullName evidence="2">SUKH-3 domain-containing protein</fullName>
    </submittedName>
</protein>
<dbReference type="Proteomes" id="UP000237284">
    <property type="component" value="Chromosome"/>
</dbReference>
<proteinExistence type="predicted"/>
<name>A0A855MGQ3_9GAMM</name>
<reference evidence="1" key="1">
    <citation type="submission" date="2017-12" db="EMBL/GenBank/DDBJ databases">
        <title>First report on the novel genomospecies/subspecies of Pectobacterium carotovorum in Russia.</title>
        <authorList>
            <person name="Shirshikov F.V."/>
            <person name="Miroshnikov K."/>
            <person name="Toshakov S.V."/>
            <person name="Kabanova A.P."/>
            <person name="Barannik A.P."/>
            <person name="Shneider M."/>
            <person name="Ignatov A.N."/>
            <person name="Miroshnikov K.A."/>
        </authorList>
    </citation>
    <scope>NUCLEOTIDE SEQUENCE [LARGE SCALE GENOMIC DNA]</scope>
    <source>
        <strain evidence="1">F131</strain>
    </source>
</reference>
<evidence type="ECO:0000313" key="3">
    <source>
        <dbReference type="Proteomes" id="UP000237284"/>
    </source>
</evidence>